<accession>A0A1G6L0A7</accession>
<dbReference type="Pfam" id="PF01547">
    <property type="entry name" value="SBP_bac_1"/>
    <property type="match status" value="1"/>
</dbReference>
<evidence type="ECO:0000313" key="3">
    <source>
        <dbReference type="Proteomes" id="UP000242949"/>
    </source>
</evidence>
<dbReference type="InterPro" id="IPR050490">
    <property type="entry name" value="Bact_solute-bd_prot1"/>
</dbReference>
<dbReference type="AlphaFoldDB" id="A0A1G6L0A7"/>
<gene>
    <name evidence="2" type="ORF">SAMN05421734_10749</name>
</gene>
<protein>
    <submittedName>
        <fullName evidence="2">Carbohydrate ABC transporter substrate-binding protein, CUT1 family</fullName>
    </submittedName>
</protein>
<dbReference type="InterPro" id="IPR006059">
    <property type="entry name" value="SBP"/>
</dbReference>
<dbReference type="STRING" id="1612202.SAMN05421734_10749"/>
<dbReference type="PROSITE" id="PS51257">
    <property type="entry name" value="PROKAR_LIPOPROTEIN"/>
    <property type="match status" value="1"/>
</dbReference>
<name>A0A1G6L0A7_9BACI</name>
<dbReference type="RefSeq" id="WP_090796201.1">
    <property type="nucleotide sequence ID" value="NZ_FMYI01000007.1"/>
</dbReference>
<feature type="signal peptide" evidence="1">
    <location>
        <begin position="1"/>
        <end position="20"/>
    </location>
</feature>
<evidence type="ECO:0000256" key="1">
    <source>
        <dbReference type="SAM" id="SignalP"/>
    </source>
</evidence>
<reference evidence="3" key="1">
    <citation type="submission" date="2016-09" db="EMBL/GenBank/DDBJ databases">
        <authorList>
            <person name="Varghese N."/>
            <person name="Submissions S."/>
        </authorList>
    </citation>
    <scope>NUCLEOTIDE SEQUENCE [LARGE SCALE GENOMIC DNA]</scope>
    <source>
        <strain evidence="3">S5</strain>
    </source>
</reference>
<dbReference type="Gene3D" id="3.40.190.10">
    <property type="entry name" value="Periplasmic binding protein-like II"/>
    <property type="match status" value="1"/>
</dbReference>
<keyword evidence="1" id="KW-0732">Signal</keyword>
<sequence>MKALINVMIVLFAFLLTACASPEVESYQSEWTEAIDDSEIQSETVITIWTPDDVVNQSIDRFKERYPAHEFVVTEIEEHELVEHYHEAILTDQAPDLFIIPEAKAGEFAGIDGLFDLNEEPFFNQAFLDRRPDELIDRYINDDGEMYASPIHFFPYVSYYRADLFEEAGLPSEPEDVANLIQSEEGWIKLVETMREEGRYVFESTQSLLDSALSITNAFDETYQYVYNTDPFQKLLNRLMWIQAEGMNPNVSVWNENGQQALSDDKLVMFQLPTYGHDHLARWVPEQEGKWRITDFPLGIQGFDRDTALIGAIPEASRNKTIASEMLQLIADDLFSMHTHQYTHPFLDQDGINRLSQRLLDSDMNGKPTILDSIARLHWENTIYRITSGHTMDETMVQGVHNQLLDTVRNHQRILINR</sequence>
<dbReference type="PANTHER" id="PTHR43649:SF12">
    <property type="entry name" value="DIACETYLCHITOBIOSE BINDING PROTEIN DASA"/>
    <property type="match status" value="1"/>
</dbReference>
<dbReference type="SUPFAM" id="SSF53850">
    <property type="entry name" value="Periplasmic binding protein-like II"/>
    <property type="match status" value="1"/>
</dbReference>
<feature type="chain" id="PRO_5017291077" evidence="1">
    <location>
        <begin position="21"/>
        <end position="418"/>
    </location>
</feature>
<keyword evidence="3" id="KW-1185">Reference proteome</keyword>
<dbReference type="OrthoDB" id="2823382at2"/>
<dbReference type="PANTHER" id="PTHR43649">
    <property type="entry name" value="ARABINOSE-BINDING PROTEIN-RELATED"/>
    <property type="match status" value="1"/>
</dbReference>
<dbReference type="Proteomes" id="UP000242949">
    <property type="component" value="Unassembled WGS sequence"/>
</dbReference>
<dbReference type="EMBL" id="FMYI01000007">
    <property type="protein sequence ID" value="SDC36633.1"/>
    <property type="molecule type" value="Genomic_DNA"/>
</dbReference>
<organism evidence="2 3">
    <name type="scientific">Pelagirhabdus alkalitolerans</name>
    <dbReference type="NCBI Taxonomy" id="1612202"/>
    <lineage>
        <taxon>Bacteria</taxon>
        <taxon>Bacillati</taxon>
        <taxon>Bacillota</taxon>
        <taxon>Bacilli</taxon>
        <taxon>Bacillales</taxon>
        <taxon>Bacillaceae</taxon>
        <taxon>Pelagirhabdus</taxon>
    </lineage>
</organism>
<evidence type="ECO:0000313" key="2">
    <source>
        <dbReference type="EMBL" id="SDC36633.1"/>
    </source>
</evidence>
<proteinExistence type="predicted"/>